<dbReference type="InterPro" id="IPR006016">
    <property type="entry name" value="UspA"/>
</dbReference>
<feature type="domain" description="UspA" evidence="2">
    <location>
        <begin position="157"/>
        <end position="287"/>
    </location>
</feature>
<protein>
    <submittedName>
        <fullName evidence="3">UspA domain protein</fullName>
    </submittedName>
</protein>
<dbReference type="InterPro" id="IPR014729">
    <property type="entry name" value="Rossmann-like_a/b/a_fold"/>
</dbReference>
<dbReference type="Gene3D" id="3.40.50.620">
    <property type="entry name" value="HUPs"/>
    <property type="match status" value="2"/>
</dbReference>
<evidence type="ECO:0000313" key="3">
    <source>
        <dbReference type="EMBL" id="ABL00706.1"/>
    </source>
</evidence>
<organism evidence="3 4">
    <name type="scientific">Pelobacter propionicus (strain DSM 2379 / NBRC 103807 / OttBd1)</name>
    <dbReference type="NCBI Taxonomy" id="338966"/>
    <lineage>
        <taxon>Bacteria</taxon>
        <taxon>Pseudomonadati</taxon>
        <taxon>Thermodesulfobacteriota</taxon>
        <taxon>Desulfuromonadia</taxon>
        <taxon>Desulfuromonadales</taxon>
        <taxon>Desulfuromonadaceae</taxon>
        <taxon>Pelobacter</taxon>
    </lineage>
</organism>
<gene>
    <name evidence="3" type="ordered locus">Ppro_3112</name>
</gene>
<dbReference type="PRINTS" id="PR01438">
    <property type="entry name" value="UNVRSLSTRESS"/>
</dbReference>
<dbReference type="STRING" id="338966.Ppro_3112"/>
<reference evidence="3 4" key="1">
    <citation type="submission" date="2006-10" db="EMBL/GenBank/DDBJ databases">
        <title>Complete sequence of chromosome of Pelobacter propionicus DSM 2379.</title>
        <authorList>
            <consortium name="US DOE Joint Genome Institute"/>
            <person name="Copeland A."/>
            <person name="Lucas S."/>
            <person name="Lapidus A."/>
            <person name="Barry K."/>
            <person name="Detter J.C."/>
            <person name="Glavina del Rio T."/>
            <person name="Hammon N."/>
            <person name="Israni S."/>
            <person name="Dalin E."/>
            <person name="Tice H."/>
            <person name="Pitluck S."/>
            <person name="Saunders E."/>
            <person name="Brettin T."/>
            <person name="Bruce D."/>
            <person name="Han C."/>
            <person name="Tapia R."/>
            <person name="Schmutz J."/>
            <person name="Larimer F."/>
            <person name="Land M."/>
            <person name="Hauser L."/>
            <person name="Kyrpides N."/>
            <person name="Kim E."/>
            <person name="Lovley D."/>
            <person name="Richardson P."/>
        </authorList>
    </citation>
    <scope>NUCLEOTIDE SEQUENCE [LARGE SCALE GENOMIC DNA]</scope>
    <source>
        <strain evidence="4">DSM 2379 / NBRC 103807 / OttBd1</strain>
    </source>
</reference>
<sequence length="290" mass="31675">MCRASKELTMFRKMLVCTDLSPASDALIKCVEELRNVGMEEVVLTHVRFMSTAPGVEEILSEESSPALQGQRSYLEERGMRVSVEMPCGLPSQGIVDVAEKHDVSAILIGSHGKGILQSAALGSVSAQLLHQMRRPVLLARIALLEGGECESVCSRMFRRLLFPTDFSETAERAMEYLGRIIKGTRCSVTVMHVREQGGADQQDSEEDVRFLLEAKARRLRMQGATEVIPLLVHGSPAGEIVERAARGGFSLIVMGGQGKGIIEELFLGSVANQVARRAETPVLFIPALR</sequence>
<evidence type="ECO:0000256" key="1">
    <source>
        <dbReference type="ARBA" id="ARBA00008791"/>
    </source>
</evidence>
<name>A1ATN5_PELPD</name>
<dbReference type="HOGENOM" id="CLU_049301_2_0_7"/>
<dbReference type="InterPro" id="IPR006015">
    <property type="entry name" value="Universal_stress_UspA"/>
</dbReference>
<dbReference type="AlphaFoldDB" id="A1ATN5"/>
<dbReference type="EMBL" id="CP000482">
    <property type="protein sequence ID" value="ABL00706.1"/>
    <property type="molecule type" value="Genomic_DNA"/>
</dbReference>
<dbReference type="SUPFAM" id="SSF52402">
    <property type="entry name" value="Adenine nucleotide alpha hydrolases-like"/>
    <property type="match status" value="2"/>
</dbReference>
<evidence type="ECO:0000259" key="2">
    <source>
        <dbReference type="Pfam" id="PF00582"/>
    </source>
</evidence>
<accession>A1ATN5</accession>
<dbReference type="Proteomes" id="UP000006732">
    <property type="component" value="Chromosome"/>
</dbReference>
<feature type="domain" description="UspA" evidence="2">
    <location>
        <begin position="10"/>
        <end position="141"/>
    </location>
</feature>
<keyword evidence="4" id="KW-1185">Reference proteome</keyword>
<dbReference type="eggNOG" id="COG0589">
    <property type="taxonomic scope" value="Bacteria"/>
</dbReference>
<dbReference type="PANTHER" id="PTHR46268">
    <property type="entry name" value="STRESS RESPONSE PROTEIN NHAX"/>
    <property type="match status" value="1"/>
</dbReference>
<dbReference type="CDD" id="cd00293">
    <property type="entry name" value="USP-like"/>
    <property type="match status" value="2"/>
</dbReference>
<proteinExistence type="inferred from homology"/>
<comment type="similarity">
    <text evidence="1">Belongs to the universal stress protein A family.</text>
</comment>
<dbReference type="KEGG" id="ppd:Ppro_3112"/>
<dbReference type="Pfam" id="PF00582">
    <property type="entry name" value="Usp"/>
    <property type="match status" value="2"/>
</dbReference>
<evidence type="ECO:0000313" key="4">
    <source>
        <dbReference type="Proteomes" id="UP000006732"/>
    </source>
</evidence>
<dbReference type="PANTHER" id="PTHR46268:SF26">
    <property type="entry name" value="UNIVERSAL STRESS PROTEIN MJ0577"/>
    <property type="match status" value="1"/>
</dbReference>